<dbReference type="Proteomes" id="UP001498476">
    <property type="component" value="Unassembled WGS sequence"/>
</dbReference>
<keyword evidence="6" id="KW-1185">Reference proteome</keyword>
<evidence type="ECO:0000259" key="4">
    <source>
        <dbReference type="Pfam" id="PF01593"/>
    </source>
</evidence>
<name>A0ABR1GNJ5_9HYPO</name>
<dbReference type="PANTHER" id="PTHR43563">
    <property type="entry name" value="AMINE OXIDASE"/>
    <property type="match status" value="1"/>
</dbReference>
<dbReference type="PANTHER" id="PTHR43563:SF1">
    <property type="entry name" value="AMINE OXIDASE [FLAVIN-CONTAINING] B"/>
    <property type="match status" value="1"/>
</dbReference>
<comment type="catalytic activity">
    <reaction evidence="3">
        <text>a secondary aliphatic amine + O2 + H2O = a primary amine + an aldehyde + H2O2</text>
        <dbReference type="Rhea" id="RHEA:26414"/>
        <dbReference type="ChEBI" id="CHEBI:15377"/>
        <dbReference type="ChEBI" id="CHEBI:15379"/>
        <dbReference type="ChEBI" id="CHEBI:16240"/>
        <dbReference type="ChEBI" id="CHEBI:17478"/>
        <dbReference type="ChEBI" id="CHEBI:58855"/>
        <dbReference type="ChEBI" id="CHEBI:65296"/>
        <dbReference type="EC" id="1.4.3.4"/>
    </reaction>
</comment>
<proteinExistence type="inferred from homology"/>
<reference evidence="5 6" key="1">
    <citation type="journal article" date="2025" name="Microbiol. Resour. Announc.">
        <title>Draft genome sequences for Neonectria magnoliae and Neonectria punicea, canker pathogens of Liriodendron tulipifera and Acer saccharum in West Virginia.</title>
        <authorList>
            <person name="Petronek H.M."/>
            <person name="Kasson M.T."/>
            <person name="Metheny A.M."/>
            <person name="Stauder C.M."/>
            <person name="Lovett B."/>
            <person name="Lynch S.C."/>
            <person name="Garnas J.R."/>
            <person name="Kasson L.R."/>
            <person name="Stajich J.E."/>
        </authorList>
    </citation>
    <scope>NUCLEOTIDE SEQUENCE [LARGE SCALE GENOMIC DNA]</scope>
    <source>
        <strain evidence="5 6">NRRL 64653</strain>
    </source>
</reference>
<feature type="domain" description="Amine oxidase" evidence="4">
    <location>
        <begin position="44"/>
        <end position="316"/>
    </location>
</feature>
<organism evidence="5 6">
    <name type="scientific">Neonectria punicea</name>
    <dbReference type="NCBI Taxonomy" id="979145"/>
    <lineage>
        <taxon>Eukaryota</taxon>
        <taxon>Fungi</taxon>
        <taxon>Dikarya</taxon>
        <taxon>Ascomycota</taxon>
        <taxon>Pezizomycotina</taxon>
        <taxon>Sordariomycetes</taxon>
        <taxon>Hypocreomycetidae</taxon>
        <taxon>Hypocreales</taxon>
        <taxon>Nectriaceae</taxon>
        <taxon>Neonectria</taxon>
    </lineage>
</organism>
<gene>
    <name evidence="5" type="ORF">QQX98_010797</name>
</gene>
<sequence>MSRSREGYLWTPNGTVEGLPTASALPSSSQVKKSYDAIVIGGGFSGLIAARDLSKQPGVDVLLIEGRDRIGGRTWTAQVLGEEFEMGGTWVHWCQPHVYNELHRYGLHRNLKTSAGACPDAKAFFKARNETVKQLTSDLKSNTAEKVAVLFFSLDGKTSQGLMPYPHEPFREPAPWKRYDGMTVQDRLDQLDIPRSDKDYFSSLVNLFGCNYTTDTSFTEVLRWYAMGGHTMAAIRDDFTGDILFDQVVTGIEQTDSNVHITTKGGRIFTASTVVSMIPLNCLHTITFDPPLSPLRQEAVEYGQQNKGAKVHFRLANIEPGWFVTTAPDESTPYLLAFSDHNGTKRAGPDGTYCLAALRSGVYPDLKDHKLVMDEFKRALKPDADITAYLSHDSWRRRS</sequence>
<evidence type="ECO:0000313" key="6">
    <source>
        <dbReference type="Proteomes" id="UP001498476"/>
    </source>
</evidence>
<protein>
    <recommendedName>
        <fullName evidence="2">monoamine oxidase</fullName>
        <ecNumber evidence="2">1.4.3.4</ecNumber>
    </recommendedName>
</protein>
<accession>A0ABR1GNJ5</accession>
<evidence type="ECO:0000256" key="1">
    <source>
        <dbReference type="ARBA" id="ARBA00005995"/>
    </source>
</evidence>
<dbReference type="SUPFAM" id="SSF51905">
    <property type="entry name" value="FAD/NAD(P)-binding domain"/>
    <property type="match status" value="1"/>
</dbReference>
<comment type="caution">
    <text evidence="5">The sequence shown here is derived from an EMBL/GenBank/DDBJ whole genome shotgun (WGS) entry which is preliminary data.</text>
</comment>
<evidence type="ECO:0000256" key="3">
    <source>
        <dbReference type="ARBA" id="ARBA00048448"/>
    </source>
</evidence>
<dbReference type="EC" id="1.4.3.4" evidence="2"/>
<evidence type="ECO:0000256" key="2">
    <source>
        <dbReference type="ARBA" id="ARBA00012804"/>
    </source>
</evidence>
<dbReference type="Gene3D" id="3.50.50.60">
    <property type="entry name" value="FAD/NAD(P)-binding domain"/>
    <property type="match status" value="2"/>
</dbReference>
<comment type="similarity">
    <text evidence="1">Belongs to the flavin monoamine oxidase family.</text>
</comment>
<dbReference type="InterPro" id="IPR002937">
    <property type="entry name" value="Amino_oxidase"/>
</dbReference>
<dbReference type="InterPro" id="IPR050703">
    <property type="entry name" value="Flavin_MAO"/>
</dbReference>
<dbReference type="InterPro" id="IPR036188">
    <property type="entry name" value="FAD/NAD-bd_sf"/>
</dbReference>
<dbReference type="Pfam" id="PF01593">
    <property type="entry name" value="Amino_oxidase"/>
    <property type="match status" value="1"/>
</dbReference>
<dbReference type="EMBL" id="JAZAVJ010000246">
    <property type="protein sequence ID" value="KAK7403431.1"/>
    <property type="molecule type" value="Genomic_DNA"/>
</dbReference>
<evidence type="ECO:0000313" key="5">
    <source>
        <dbReference type="EMBL" id="KAK7403431.1"/>
    </source>
</evidence>